<evidence type="ECO:0000313" key="2">
    <source>
        <dbReference type="Proteomes" id="UP000320179"/>
    </source>
</evidence>
<dbReference type="AlphaFoldDB" id="A0AAE6FWD4"/>
<accession>A0AAE6FWD4</accession>
<dbReference type="RefSeq" id="WP_201800550.1">
    <property type="nucleotide sequence ID" value="NZ_CP017173.1"/>
</dbReference>
<evidence type="ECO:0000313" key="1">
    <source>
        <dbReference type="EMBL" id="QDE66375.1"/>
    </source>
</evidence>
<organism evidence="1 2">
    <name type="scientific">Myxococcus xanthus</name>
    <dbReference type="NCBI Taxonomy" id="34"/>
    <lineage>
        <taxon>Bacteria</taxon>
        <taxon>Pseudomonadati</taxon>
        <taxon>Myxococcota</taxon>
        <taxon>Myxococcia</taxon>
        <taxon>Myxococcales</taxon>
        <taxon>Cystobacterineae</taxon>
        <taxon>Myxococcaceae</taxon>
        <taxon>Myxococcus</taxon>
    </lineage>
</organism>
<protein>
    <submittedName>
        <fullName evidence="1">Uncharacterized protein</fullName>
    </submittedName>
</protein>
<reference evidence="1 2" key="1">
    <citation type="journal article" date="2019" name="Science">
        <title>Social genes are selection hotspots in kin groups of a soil microbe.</title>
        <authorList>
            <person name="Wielgoss S."/>
            <person name="Wolfensberger R."/>
            <person name="Sun L."/>
            <person name="Fiegna F."/>
            <person name="Velicer G.J."/>
        </authorList>
    </citation>
    <scope>NUCLEOTIDE SEQUENCE [LARGE SCALE GENOMIC DNA]</scope>
    <source>
        <strain evidence="1 2">MC3.5.9c15</strain>
    </source>
</reference>
<dbReference type="Proteomes" id="UP000320179">
    <property type="component" value="Chromosome"/>
</dbReference>
<proteinExistence type="predicted"/>
<gene>
    <name evidence="1" type="ORF">BHS09_04815</name>
</gene>
<dbReference type="EMBL" id="CP017174">
    <property type="protein sequence ID" value="QDE66375.1"/>
    <property type="molecule type" value="Genomic_DNA"/>
</dbReference>
<sequence>MRGAVRLPAIASAHLLPALDGPHLAPGDLNDWRLLRAQLEHRRVPRIMGRRIRADPDGYLRDIEEELRPYLPA</sequence>
<name>A0AAE6FWD4_MYXXA</name>